<organism evidence="2 3">
    <name type="scientific">Trichomalopsis sarcophagae</name>
    <dbReference type="NCBI Taxonomy" id="543379"/>
    <lineage>
        <taxon>Eukaryota</taxon>
        <taxon>Metazoa</taxon>
        <taxon>Ecdysozoa</taxon>
        <taxon>Arthropoda</taxon>
        <taxon>Hexapoda</taxon>
        <taxon>Insecta</taxon>
        <taxon>Pterygota</taxon>
        <taxon>Neoptera</taxon>
        <taxon>Endopterygota</taxon>
        <taxon>Hymenoptera</taxon>
        <taxon>Apocrita</taxon>
        <taxon>Proctotrupomorpha</taxon>
        <taxon>Chalcidoidea</taxon>
        <taxon>Pteromalidae</taxon>
        <taxon>Pteromalinae</taxon>
        <taxon>Trichomalopsis</taxon>
    </lineage>
</organism>
<protein>
    <submittedName>
        <fullName evidence="2">Uncharacterized protein</fullName>
    </submittedName>
</protein>
<sequence length="160" mass="18127">MLREEQIKKLDARIANDKKHFYLNTEENQPRNSRMFICVPNQPNHQNFSIFSRPSSTSLCHIRGSAKINKPMDKLFLKVTNPTSETIATSEEESSKDTQSDTDSEASTNRKLSPSRRSLLSSTALAGSETERTPLPDPSQILQMQNSIAGRKQKIDRHIK</sequence>
<reference evidence="2 3" key="1">
    <citation type="journal article" date="2017" name="Curr. Biol.">
        <title>The Evolution of Venom by Co-option of Single-Copy Genes.</title>
        <authorList>
            <person name="Martinson E.O."/>
            <person name="Mrinalini"/>
            <person name="Kelkar Y.D."/>
            <person name="Chang C.H."/>
            <person name="Werren J.H."/>
        </authorList>
    </citation>
    <scope>NUCLEOTIDE SEQUENCE [LARGE SCALE GENOMIC DNA]</scope>
    <source>
        <strain evidence="2 3">Alberta</strain>
        <tissue evidence="2">Whole body</tissue>
    </source>
</reference>
<gene>
    <name evidence="2" type="ORF">TSAR_006723</name>
</gene>
<name>A0A232ENA2_9HYME</name>
<comment type="caution">
    <text evidence="2">The sequence shown here is derived from an EMBL/GenBank/DDBJ whole genome shotgun (WGS) entry which is preliminary data.</text>
</comment>
<evidence type="ECO:0000313" key="2">
    <source>
        <dbReference type="EMBL" id="OXU19807.1"/>
    </source>
</evidence>
<dbReference type="AlphaFoldDB" id="A0A232ENA2"/>
<feature type="region of interest" description="Disordered" evidence="1">
    <location>
        <begin position="80"/>
        <end position="160"/>
    </location>
</feature>
<accession>A0A232ENA2</accession>
<feature type="compositionally biased region" description="Basic residues" evidence="1">
    <location>
        <begin position="151"/>
        <end position="160"/>
    </location>
</feature>
<dbReference type="Proteomes" id="UP000215335">
    <property type="component" value="Unassembled WGS sequence"/>
</dbReference>
<evidence type="ECO:0000256" key="1">
    <source>
        <dbReference type="SAM" id="MobiDB-lite"/>
    </source>
</evidence>
<dbReference type="EMBL" id="NNAY01003203">
    <property type="protein sequence ID" value="OXU19807.1"/>
    <property type="molecule type" value="Genomic_DNA"/>
</dbReference>
<evidence type="ECO:0000313" key="3">
    <source>
        <dbReference type="Proteomes" id="UP000215335"/>
    </source>
</evidence>
<proteinExistence type="predicted"/>
<keyword evidence="3" id="KW-1185">Reference proteome</keyword>
<feature type="compositionally biased region" description="Low complexity" evidence="1">
    <location>
        <begin position="110"/>
        <end position="122"/>
    </location>
</feature>